<keyword evidence="2" id="KW-0813">Transport</keyword>
<keyword evidence="4 7" id="KW-0812">Transmembrane</keyword>
<dbReference type="InterPro" id="IPR002528">
    <property type="entry name" value="MATE_fam"/>
</dbReference>
<dbReference type="GO" id="GO:0015297">
    <property type="term" value="F:antiporter activity"/>
    <property type="evidence" value="ECO:0007669"/>
    <property type="project" value="InterPro"/>
</dbReference>
<dbReference type="GO" id="GO:0042910">
    <property type="term" value="F:xenobiotic transmembrane transporter activity"/>
    <property type="evidence" value="ECO:0007669"/>
    <property type="project" value="InterPro"/>
</dbReference>
<sequence>MLFSYDKTLGTVETSQGTMTLTKVFIPFFLEMFLMNFMQTVNTFMLSYFSDNAVAAVGAAGQFSSMIYTFYSVIGTGVSIVLCHHLGAGKKEQTSEAVFSALVFGATLSAVISILMSIFARPCMTLLNIKGDVLDDAAKYFSICMQFSFLPALFVIISSIFKSYGFPQISVGISLGMNILNAALNYLVIFQPFPFFLKGVSGIAWCSNISRGVALICIIICLFRLPLQLDFHKMRPKSLLKIKEILRVGLPGGISSLSYNVSQTVTTSVIALVGVSAISTKIYVSNLVFYVYVLGLSLGMSTSLLIGWLCGAKKYDQAYKLNLQNLKVTILLNATLSILLFLFGRPLLSLFTKDPDILKVGCALLFWDIFVEIFRGFNHIEENSLRGAGDVVFPMIVSICSCWAMSVLFSYILGVKLGLGLTGCWIAFAMDEAFRGINYFFRWKSKKWMKKTVV</sequence>
<evidence type="ECO:0000256" key="2">
    <source>
        <dbReference type="ARBA" id="ARBA00022448"/>
    </source>
</evidence>
<comment type="subcellular location">
    <subcellularLocation>
        <location evidence="1">Cell membrane</location>
        <topology evidence="1">Multi-pass membrane protein</topology>
    </subcellularLocation>
</comment>
<dbReference type="PIRSF" id="PIRSF006603">
    <property type="entry name" value="DinF"/>
    <property type="match status" value="1"/>
</dbReference>
<proteinExistence type="predicted"/>
<dbReference type="Pfam" id="PF01554">
    <property type="entry name" value="MatE"/>
    <property type="match status" value="2"/>
</dbReference>
<feature type="transmembrane region" description="Helical" evidence="7">
    <location>
        <begin position="98"/>
        <end position="120"/>
    </location>
</feature>
<dbReference type="NCBIfam" id="TIGR00797">
    <property type="entry name" value="matE"/>
    <property type="match status" value="1"/>
</dbReference>
<dbReference type="PANTHER" id="PTHR42925:SF1">
    <property type="entry name" value="VIRULENCE FACTOR MVIN"/>
    <property type="match status" value="1"/>
</dbReference>
<feature type="transmembrane region" description="Helical" evidence="7">
    <location>
        <begin position="66"/>
        <end position="86"/>
    </location>
</feature>
<keyword evidence="5 7" id="KW-1133">Transmembrane helix</keyword>
<comment type="caution">
    <text evidence="8">The sequence shown here is derived from an EMBL/GenBank/DDBJ whole genome shotgun (WGS) entry which is preliminary data.</text>
</comment>
<dbReference type="InterPro" id="IPR048279">
    <property type="entry name" value="MdtK-like"/>
</dbReference>
<evidence type="ECO:0000256" key="1">
    <source>
        <dbReference type="ARBA" id="ARBA00004651"/>
    </source>
</evidence>
<evidence type="ECO:0000313" key="8">
    <source>
        <dbReference type="EMBL" id="MCC2221027.1"/>
    </source>
</evidence>
<feature type="transmembrane region" description="Helical" evidence="7">
    <location>
        <begin position="330"/>
        <end position="351"/>
    </location>
</feature>
<feature type="transmembrane region" description="Helical" evidence="7">
    <location>
        <begin position="209"/>
        <end position="227"/>
    </location>
</feature>
<dbReference type="InterPro" id="IPR047135">
    <property type="entry name" value="YsiQ"/>
</dbReference>
<feature type="transmembrane region" description="Helical" evidence="7">
    <location>
        <begin position="169"/>
        <end position="189"/>
    </location>
</feature>
<evidence type="ECO:0000256" key="3">
    <source>
        <dbReference type="ARBA" id="ARBA00022475"/>
    </source>
</evidence>
<dbReference type="EMBL" id="JAJEQN010000009">
    <property type="protein sequence ID" value="MCC2221027.1"/>
    <property type="molecule type" value="Genomic_DNA"/>
</dbReference>
<accession>A0AAE3E4A2</accession>
<feature type="transmembrane region" description="Helical" evidence="7">
    <location>
        <begin position="140"/>
        <end position="157"/>
    </location>
</feature>
<protein>
    <submittedName>
        <fullName evidence="8">MATE family efflux transporter</fullName>
    </submittedName>
</protein>
<name>A0AAE3E4A2_9FIRM</name>
<keyword evidence="9" id="KW-1185">Reference proteome</keyword>
<dbReference type="RefSeq" id="WP_308731412.1">
    <property type="nucleotide sequence ID" value="NZ_JAJEQN010000009.1"/>
</dbReference>
<dbReference type="AlphaFoldDB" id="A0AAE3E4A2"/>
<keyword evidence="6 7" id="KW-0472">Membrane</keyword>
<organism evidence="8 9">
    <name type="scientific">Anthropogastromicrobium aceti</name>
    <dbReference type="NCBI Taxonomy" id="2981768"/>
    <lineage>
        <taxon>Bacteria</taxon>
        <taxon>Bacillati</taxon>
        <taxon>Bacillota</taxon>
        <taxon>Clostridia</taxon>
        <taxon>Lachnospirales</taxon>
        <taxon>Lachnospiraceae</taxon>
        <taxon>Anthropogastromicrobium</taxon>
    </lineage>
</organism>
<evidence type="ECO:0000313" key="9">
    <source>
        <dbReference type="Proteomes" id="UP001198200"/>
    </source>
</evidence>
<reference evidence="8 9" key="1">
    <citation type="submission" date="2021-10" db="EMBL/GenBank/DDBJ databases">
        <title>Anaerobic single-cell dispensing facilitates the cultivation of human gut bacteria.</title>
        <authorList>
            <person name="Afrizal A."/>
        </authorList>
    </citation>
    <scope>NUCLEOTIDE SEQUENCE [LARGE SCALE GENOMIC DNA]</scope>
    <source>
        <strain evidence="8 9">CLA-AA-H224</strain>
    </source>
</reference>
<evidence type="ECO:0000256" key="7">
    <source>
        <dbReference type="SAM" id="Phobius"/>
    </source>
</evidence>
<dbReference type="Proteomes" id="UP001198200">
    <property type="component" value="Unassembled WGS sequence"/>
</dbReference>
<gene>
    <name evidence="8" type="ORF">LKD48_05110</name>
</gene>
<dbReference type="GO" id="GO:0005886">
    <property type="term" value="C:plasma membrane"/>
    <property type="evidence" value="ECO:0007669"/>
    <property type="project" value="UniProtKB-SubCell"/>
</dbReference>
<dbReference type="CDD" id="cd13134">
    <property type="entry name" value="MATE_like_8"/>
    <property type="match status" value="1"/>
</dbReference>
<dbReference type="PANTHER" id="PTHR42925">
    <property type="entry name" value="MULTIDRUG AND TOXIN EFFLUX PROTEIN MATE FAMILY"/>
    <property type="match status" value="1"/>
</dbReference>
<feature type="transmembrane region" description="Helical" evidence="7">
    <location>
        <begin position="287"/>
        <end position="309"/>
    </location>
</feature>
<evidence type="ECO:0000256" key="6">
    <source>
        <dbReference type="ARBA" id="ARBA00023136"/>
    </source>
</evidence>
<evidence type="ECO:0000256" key="4">
    <source>
        <dbReference type="ARBA" id="ARBA00022692"/>
    </source>
</evidence>
<evidence type="ECO:0000256" key="5">
    <source>
        <dbReference type="ARBA" id="ARBA00022989"/>
    </source>
</evidence>
<keyword evidence="3" id="KW-1003">Cell membrane</keyword>
<feature type="transmembrane region" description="Helical" evidence="7">
    <location>
        <begin position="24"/>
        <end position="46"/>
    </location>
</feature>